<dbReference type="CDD" id="cd07079">
    <property type="entry name" value="ALDH_F18-19_ProA-GPR"/>
    <property type="match status" value="1"/>
</dbReference>
<comment type="subcellular location">
    <subcellularLocation>
        <location evidence="7">Cytoplasm</location>
    </subcellularLocation>
</comment>
<keyword evidence="2 7" id="KW-0028">Amino-acid biosynthesis</keyword>
<dbReference type="NCBIfam" id="NF001221">
    <property type="entry name" value="PRK00197.1"/>
    <property type="match status" value="1"/>
</dbReference>
<evidence type="ECO:0000256" key="3">
    <source>
        <dbReference type="ARBA" id="ARBA00022650"/>
    </source>
</evidence>
<dbReference type="Pfam" id="PF00171">
    <property type="entry name" value="Aldedh"/>
    <property type="match status" value="1"/>
</dbReference>
<dbReference type="HAMAP" id="MF_00412">
    <property type="entry name" value="ProA"/>
    <property type="match status" value="1"/>
</dbReference>
<dbReference type="EMBL" id="CP089982">
    <property type="protein sequence ID" value="WXA97351.1"/>
    <property type="molecule type" value="Genomic_DNA"/>
</dbReference>
<keyword evidence="10" id="KW-1185">Reference proteome</keyword>
<accession>A0ABZ2KF70</accession>
<proteinExistence type="inferred from homology"/>
<dbReference type="PIRSF" id="PIRSF000151">
    <property type="entry name" value="GPR"/>
    <property type="match status" value="1"/>
</dbReference>
<evidence type="ECO:0000256" key="6">
    <source>
        <dbReference type="ARBA" id="ARBA00049024"/>
    </source>
</evidence>
<evidence type="ECO:0000256" key="4">
    <source>
        <dbReference type="ARBA" id="ARBA00022857"/>
    </source>
</evidence>
<comment type="similarity">
    <text evidence="7">Belongs to the gamma-glutamyl phosphate reductase family.</text>
</comment>
<evidence type="ECO:0000256" key="2">
    <source>
        <dbReference type="ARBA" id="ARBA00022605"/>
    </source>
</evidence>
<dbReference type="InterPro" id="IPR016162">
    <property type="entry name" value="Ald_DH_N"/>
</dbReference>
<gene>
    <name evidence="7" type="primary">proA</name>
    <name evidence="9" type="ORF">LZC95_10940</name>
</gene>
<evidence type="ECO:0000256" key="1">
    <source>
        <dbReference type="ARBA" id="ARBA00004985"/>
    </source>
</evidence>
<keyword evidence="3 7" id="KW-0641">Proline biosynthesis</keyword>
<evidence type="ECO:0000313" key="10">
    <source>
        <dbReference type="Proteomes" id="UP001379533"/>
    </source>
</evidence>
<dbReference type="Proteomes" id="UP001379533">
    <property type="component" value="Chromosome"/>
</dbReference>
<dbReference type="InterPro" id="IPR015590">
    <property type="entry name" value="Aldehyde_DH_dom"/>
</dbReference>
<dbReference type="Gene3D" id="3.40.309.10">
    <property type="entry name" value="Aldehyde Dehydrogenase, Chain A, domain 2"/>
    <property type="match status" value="1"/>
</dbReference>
<evidence type="ECO:0000256" key="5">
    <source>
        <dbReference type="ARBA" id="ARBA00023002"/>
    </source>
</evidence>
<dbReference type="GO" id="GO:0004350">
    <property type="term" value="F:glutamate-5-semialdehyde dehydrogenase activity"/>
    <property type="evidence" value="ECO:0007669"/>
    <property type="project" value="UniProtKB-EC"/>
</dbReference>
<dbReference type="InterPro" id="IPR012134">
    <property type="entry name" value="Glu-5-SA_DH"/>
</dbReference>
<comment type="pathway">
    <text evidence="1 7">Amino-acid biosynthesis; L-proline biosynthesis; L-glutamate 5-semialdehyde from L-glutamate: step 2/2.</text>
</comment>
<feature type="domain" description="Aldehyde dehydrogenase" evidence="8">
    <location>
        <begin position="14"/>
        <end position="292"/>
    </location>
</feature>
<organism evidence="9 10">
    <name type="scientific">Pendulispora brunnea</name>
    <dbReference type="NCBI Taxonomy" id="2905690"/>
    <lineage>
        <taxon>Bacteria</taxon>
        <taxon>Pseudomonadati</taxon>
        <taxon>Myxococcota</taxon>
        <taxon>Myxococcia</taxon>
        <taxon>Myxococcales</taxon>
        <taxon>Sorangiineae</taxon>
        <taxon>Pendulisporaceae</taxon>
        <taxon>Pendulispora</taxon>
    </lineage>
</organism>
<evidence type="ECO:0000313" key="9">
    <source>
        <dbReference type="EMBL" id="WXA97351.1"/>
    </source>
</evidence>
<protein>
    <recommendedName>
        <fullName evidence="7">Gamma-glutamyl phosphate reductase</fullName>
        <shortName evidence="7">GPR</shortName>
        <ecNumber evidence="7">1.2.1.41</ecNumber>
    </recommendedName>
    <alternativeName>
        <fullName evidence="7">Glutamate-5-semialdehyde dehydrogenase</fullName>
    </alternativeName>
    <alternativeName>
        <fullName evidence="7">Glutamyl-gamma-semialdehyde dehydrogenase</fullName>
        <shortName evidence="7">GSA dehydrogenase</shortName>
    </alternativeName>
</protein>
<dbReference type="NCBIfam" id="TIGR00407">
    <property type="entry name" value="proA"/>
    <property type="match status" value="1"/>
</dbReference>
<keyword evidence="7" id="KW-0963">Cytoplasm</keyword>
<dbReference type="InterPro" id="IPR000965">
    <property type="entry name" value="GPR_dom"/>
</dbReference>
<dbReference type="RefSeq" id="WP_394847967.1">
    <property type="nucleotide sequence ID" value="NZ_CP089982.1"/>
</dbReference>
<keyword evidence="4 7" id="KW-0521">NADP</keyword>
<comment type="function">
    <text evidence="7">Catalyzes the NADPH-dependent reduction of L-glutamate 5-phosphate into L-glutamate 5-semialdehyde and phosphate. The product spontaneously undergoes cyclization to form 1-pyrroline-5-carboxylate.</text>
</comment>
<name>A0ABZ2KF70_9BACT</name>
<reference evidence="9 10" key="1">
    <citation type="submission" date="2021-12" db="EMBL/GenBank/DDBJ databases">
        <title>Discovery of the Pendulisporaceae a myxobacterial family with distinct sporulation behavior and unique specialized metabolism.</title>
        <authorList>
            <person name="Garcia R."/>
            <person name="Popoff A."/>
            <person name="Bader C.D."/>
            <person name="Loehr J."/>
            <person name="Walesch S."/>
            <person name="Walt C."/>
            <person name="Boldt J."/>
            <person name="Bunk B."/>
            <person name="Haeckl F.J.F.P.J."/>
            <person name="Gunesch A.P."/>
            <person name="Birkelbach J."/>
            <person name="Nuebel U."/>
            <person name="Pietschmann T."/>
            <person name="Bach T."/>
            <person name="Mueller R."/>
        </authorList>
    </citation>
    <scope>NUCLEOTIDE SEQUENCE [LARGE SCALE GENOMIC DNA]</scope>
    <source>
        <strain evidence="9 10">MSr12523</strain>
    </source>
</reference>
<sequence>MTARTAGIEDATLASEIASRCSAARRAARSLGPRERAIKDAALRAIAAGLRARKPEILEQNALDLENARQRGTRGALLDRLALDDKRLEAMAVSVEEVAELPDPVGGIIEQRTLPNGIELSRVRVPLGVVAMIYEARPNVTVEASTLCLKSGNAIVLRGGSEALHSNRALAAVIADALETTGLPRDAVQVIPFTDRDAVRVLVQQSETVDLVIPRGGEALIRFVTEHARVPVVQHYKGVCHLYLDAGCDLEMAEKLVVNGKLSRPGVCNALECLLVDEADAARILPKVAAALLAGGCELRGDERTRALVPQARAATDEDWGTEFLDRVLAVRVVSGLEGAFEHIARFGSGHTEAICTKNDANAQRFRREVDAACVAVNASTRFHDGGELGLGAEIGIATSRLHWRGPMGLEALTTMKWLLNGSGQTR</sequence>
<comment type="catalytic activity">
    <reaction evidence="6 7">
        <text>L-glutamate 5-semialdehyde + phosphate + NADP(+) = L-glutamyl 5-phosphate + NADPH + H(+)</text>
        <dbReference type="Rhea" id="RHEA:19541"/>
        <dbReference type="ChEBI" id="CHEBI:15378"/>
        <dbReference type="ChEBI" id="CHEBI:43474"/>
        <dbReference type="ChEBI" id="CHEBI:57783"/>
        <dbReference type="ChEBI" id="CHEBI:58066"/>
        <dbReference type="ChEBI" id="CHEBI:58274"/>
        <dbReference type="ChEBI" id="CHEBI:58349"/>
        <dbReference type="EC" id="1.2.1.41"/>
    </reaction>
</comment>
<dbReference type="InterPro" id="IPR016163">
    <property type="entry name" value="Ald_DH_C"/>
</dbReference>
<dbReference type="InterPro" id="IPR016161">
    <property type="entry name" value="Ald_DH/histidinol_DH"/>
</dbReference>
<evidence type="ECO:0000259" key="8">
    <source>
        <dbReference type="Pfam" id="PF00171"/>
    </source>
</evidence>
<dbReference type="Gene3D" id="3.40.605.10">
    <property type="entry name" value="Aldehyde Dehydrogenase, Chain A, domain 1"/>
    <property type="match status" value="1"/>
</dbReference>
<dbReference type="PANTHER" id="PTHR11063">
    <property type="entry name" value="GLUTAMATE SEMIALDEHYDE DEHYDROGENASE"/>
    <property type="match status" value="1"/>
</dbReference>
<dbReference type="EC" id="1.2.1.41" evidence="7"/>
<dbReference type="SUPFAM" id="SSF53720">
    <property type="entry name" value="ALDH-like"/>
    <property type="match status" value="1"/>
</dbReference>
<evidence type="ECO:0000256" key="7">
    <source>
        <dbReference type="HAMAP-Rule" id="MF_00412"/>
    </source>
</evidence>
<dbReference type="PANTHER" id="PTHR11063:SF8">
    <property type="entry name" value="DELTA-1-PYRROLINE-5-CARBOXYLATE SYNTHASE"/>
    <property type="match status" value="1"/>
</dbReference>
<keyword evidence="5 7" id="KW-0560">Oxidoreductase</keyword>